<gene>
    <name evidence="17" type="primary">CYP9E2_0</name>
    <name evidence="17" type="ORF">Bhyg_06582</name>
</gene>
<evidence type="ECO:0000256" key="6">
    <source>
        <dbReference type="ARBA" id="ARBA00022617"/>
    </source>
</evidence>
<keyword evidence="8" id="KW-0256">Endoplasmic reticulum</keyword>
<dbReference type="Pfam" id="PF00067">
    <property type="entry name" value="p450"/>
    <property type="match status" value="1"/>
</dbReference>
<dbReference type="GO" id="GO:0004497">
    <property type="term" value="F:monooxygenase activity"/>
    <property type="evidence" value="ECO:0007669"/>
    <property type="project" value="UniProtKB-KW"/>
</dbReference>
<keyword evidence="11 14" id="KW-0408">Iron</keyword>
<dbReference type="PANTHER" id="PTHR24292">
    <property type="entry name" value="CYTOCHROME P450"/>
    <property type="match status" value="1"/>
</dbReference>
<feature type="binding site" description="axial binding residue" evidence="14">
    <location>
        <position position="470"/>
    </location>
    <ligand>
        <name>heme</name>
        <dbReference type="ChEBI" id="CHEBI:30413"/>
    </ligand>
    <ligandPart>
        <name>Fe</name>
        <dbReference type="ChEBI" id="CHEBI:18248"/>
    </ligandPart>
</feature>
<evidence type="ECO:0000256" key="16">
    <source>
        <dbReference type="SAM" id="Phobius"/>
    </source>
</evidence>
<dbReference type="GO" id="GO:0005506">
    <property type="term" value="F:iron ion binding"/>
    <property type="evidence" value="ECO:0007669"/>
    <property type="project" value="InterPro"/>
</dbReference>
<name>A0A9Q0N257_9DIPT</name>
<dbReference type="SUPFAM" id="SSF48264">
    <property type="entry name" value="Cytochrome P450"/>
    <property type="match status" value="1"/>
</dbReference>
<keyword evidence="6 14" id="KW-0349">Heme</keyword>
<evidence type="ECO:0000313" key="17">
    <source>
        <dbReference type="EMBL" id="KAJ6641642.1"/>
    </source>
</evidence>
<protein>
    <submittedName>
        <fullName evidence="17">Cytochrome P450 9e2</fullName>
    </submittedName>
</protein>
<keyword evidence="16" id="KW-0812">Transmembrane</keyword>
<comment type="subcellular location">
    <subcellularLocation>
        <location evidence="4">Endoplasmic reticulum membrane</location>
        <topology evidence="4">Peripheral membrane protein</topology>
    </subcellularLocation>
    <subcellularLocation>
        <location evidence="3">Microsome membrane</location>
        <topology evidence="3">Peripheral membrane protein</topology>
    </subcellularLocation>
</comment>
<keyword evidence="12 15" id="KW-0503">Monooxygenase</keyword>
<evidence type="ECO:0000256" key="12">
    <source>
        <dbReference type="ARBA" id="ARBA00023033"/>
    </source>
</evidence>
<dbReference type="GO" id="GO:0020037">
    <property type="term" value="F:heme binding"/>
    <property type="evidence" value="ECO:0007669"/>
    <property type="project" value="InterPro"/>
</dbReference>
<dbReference type="InterPro" id="IPR036396">
    <property type="entry name" value="Cyt_P450_sf"/>
</dbReference>
<dbReference type="InterPro" id="IPR001128">
    <property type="entry name" value="Cyt_P450"/>
</dbReference>
<feature type="transmembrane region" description="Helical" evidence="16">
    <location>
        <begin position="6"/>
        <end position="36"/>
    </location>
</feature>
<dbReference type="Proteomes" id="UP001151699">
    <property type="component" value="Chromosome B"/>
</dbReference>
<dbReference type="PROSITE" id="PS00086">
    <property type="entry name" value="CYTOCHROME_P450"/>
    <property type="match status" value="1"/>
</dbReference>
<dbReference type="EMBL" id="WJQU01000002">
    <property type="protein sequence ID" value="KAJ6641642.1"/>
    <property type="molecule type" value="Genomic_DNA"/>
</dbReference>
<dbReference type="InterPro" id="IPR017972">
    <property type="entry name" value="Cyt_P450_CS"/>
</dbReference>
<evidence type="ECO:0000256" key="9">
    <source>
        <dbReference type="ARBA" id="ARBA00022848"/>
    </source>
</evidence>
<dbReference type="CDD" id="cd11056">
    <property type="entry name" value="CYP6-like"/>
    <property type="match status" value="1"/>
</dbReference>
<keyword evidence="10 15" id="KW-0560">Oxidoreductase</keyword>
<accession>A0A9Q0N257</accession>
<evidence type="ECO:0000256" key="13">
    <source>
        <dbReference type="ARBA" id="ARBA00023136"/>
    </source>
</evidence>
<evidence type="ECO:0000256" key="11">
    <source>
        <dbReference type="ARBA" id="ARBA00023004"/>
    </source>
</evidence>
<evidence type="ECO:0000256" key="8">
    <source>
        <dbReference type="ARBA" id="ARBA00022824"/>
    </source>
</evidence>
<dbReference type="FunFam" id="1.10.630.10:FF:000182">
    <property type="entry name" value="Cytochrome P450 3A4"/>
    <property type="match status" value="1"/>
</dbReference>
<dbReference type="InterPro" id="IPR050476">
    <property type="entry name" value="Insect_CytP450_Detox"/>
</dbReference>
<dbReference type="GO" id="GO:0005789">
    <property type="term" value="C:endoplasmic reticulum membrane"/>
    <property type="evidence" value="ECO:0007669"/>
    <property type="project" value="UniProtKB-SubCell"/>
</dbReference>
<evidence type="ECO:0000256" key="4">
    <source>
        <dbReference type="ARBA" id="ARBA00004406"/>
    </source>
</evidence>
<dbReference type="AlphaFoldDB" id="A0A9Q0N257"/>
<dbReference type="PANTHER" id="PTHR24292:SF54">
    <property type="entry name" value="CYP9F3-RELATED"/>
    <property type="match status" value="1"/>
</dbReference>
<evidence type="ECO:0000256" key="5">
    <source>
        <dbReference type="ARBA" id="ARBA00010617"/>
    </source>
</evidence>
<keyword evidence="18" id="KW-1185">Reference proteome</keyword>
<evidence type="ECO:0000256" key="3">
    <source>
        <dbReference type="ARBA" id="ARBA00004174"/>
    </source>
</evidence>
<proteinExistence type="inferred from homology"/>
<comment type="cofactor">
    <cofactor evidence="1 14">
        <name>heme</name>
        <dbReference type="ChEBI" id="CHEBI:30413"/>
    </cofactor>
</comment>
<dbReference type="OrthoDB" id="2789670at2759"/>
<dbReference type="Gene3D" id="1.10.630.10">
    <property type="entry name" value="Cytochrome P450"/>
    <property type="match status" value="1"/>
</dbReference>
<evidence type="ECO:0000313" key="18">
    <source>
        <dbReference type="Proteomes" id="UP001151699"/>
    </source>
</evidence>
<dbReference type="InterPro" id="IPR002401">
    <property type="entry name" value="Cyt_P450_E_grp-I"/>
</dbReference>
<keyword evidence="7 14" id="KW-0479">Metal-binding</keyword>
<dbReference type="GO" id="GO:0016705">
    <property type="term" value="F:oxidoreductase activity, acting on paired donors, with incorporation or reduction of molecular oxygen"/>
    <property type="evidence" value="ECO:0007669"/>
    <property type="project" value="InterPro"/>
</dbReference>
<evidence type="ECO:0000256" key="10">
    <source>
        <dbReference type="ARBA" id="ARBA00023002"/>
    </source>
</evidence>
<evidence type="ECO:0000256" key="15">
    <source>
        <dbReference type="RuleBase" id="RU000461"/>
    </source>
</evidence>
<keyword evidence="16" id="KW-1133">Transmembrane helix</keyword>
<evidence type="ECO:0000256" key="2">
    <source>
        <dbReference type="ARBA" id="ARBA00003690"/>
    </source>
</evidence>
<organism evidence="17 18">
    <name type="scientific">Pseudolycoriella hygida</name>
    <dbReference type="NCBI Taxonomy" id="35572"/>
    <lineage>
        <taxon>Eukaryota</taxon>
        <taxon>Metazoa</taxon>
        <taxon>Ecdysozoa</taxon>
        <taxon>Arthropoda</taxon>
        <taxon>Hexapoda</taxon>
        <taxon>Insecta</taxon>
        <taxon>Pterygota</taxon>
        <taxon>Neoptera</taxon>
        <taxon>Endopterygota</taxon>
        <taxon>Diptera</taxon>
        <taxon>Nematocera</taxon>
        <taxon>Sciaroidea</taxon>
        <taxon>Sciaridae</taxon>
        <taxon>Pseudolycoriella</taxon>
    </lineage>
</organism>
<dbReference type="PRINTS" id="PR00385">
    <property type="entry name" value="P450"/>
</dbReference>
<comment type="function">
    <text evidence="2">May be involved in the metabolism of insect hormones and in the breakdown of synthetic insecticides.</text>
</comment>
<comment type="similarity">
    <text evidence="5 15">Belongs to the cytochrome P450 family.</text>
</comment>
<sequence length="525" mass="60958">MFQSVILASLIGLIPTILIGLSFLFVTAAISLFCYYKYAHYNDDYWPRNKVPLILRDEFIPIKDQFLLKYRAYEIDLMIYKLMKERNLKFTGLMEFRRPIIYVRDLDLIKAVTVKDFEYFVNHRKEKPIPESNPSFCVQFGLLLMRNKAWKELRSVMTPAYSTLKIKRMFDLFIESGEGLMNFVSKNQNLGSPEGINVTDLFRRILINTTCSVAFGIDSKSFEPETSIYHKMSQTFEFQFHGWGFVKIYPILLIGKRIVQLEHMRERVIQFFKDSISDSIEYRKKNKIYRNDFLNILLETRDAMKNENKQINLSDDVLFAQCIVFFLAGYINVVVALVYTIYELACNPKVQQKLREEISELLEKEGKFTYEGVNGMKYLDCVLTETQRIYSTSGGGVRLERECTKDYKIPGTTTIIPKGTVVIVPNHSIHHDEDYFPDPETFDPSRWTPEFRAQLHPCAYMPFGIGPRICIAQRYALVQAKTCIAQLIANFKFEPVASTPIPMAFSKKGNAMRPAKDLYLNITPV</sequence>
<reference evidence="17" key="1">
    <citation type="submission" date="2022-07" db="EMBL/GenBank/DDBJ databases">
        <authorList>
            <person name="Trinca V."/>
            <person name="Uliana J.V.C."/>
            <person name="Torres T.T."/>
            <person name="Ward R.J."/>
            <person name="Monesi N."/>
        </authorList>
    </citation>
    <scope>NUCLEOTIDE SEQUENCE</scope>
    <source>
        <strain evidence="17">HSMRA1968</strain>
        <tissue evidence="17">Whole embryos</tissue>
    </source>
</reference>
<evidence type="ECO:0000256" key="1">
    <source>
        <dbReference type="ARBA" id="ARBA00001971"/>
    </source>
</evidence>
<dbReference type="PRINTS" id="PR00463">
    <property type="entry name" value="EP450I"/>
</dbReference>
<evidence type="ECO:0000256" key="7">
    <source>
        <dbReference type="ARBA" id="ARBA00022723"/>
    </source>
</evidence>
<keyword evidence="13 16" id="KW-0472">Membrane</keyword>
<comment type="caution">
    <text evidence="17">The sequence shown here is derived from an EMBL/GenBank/DDBJ whole genome shotgun (WGS) entry which is preliminary data.</text>
</comment>
<feature type="transmembrane region" description="Helical" evidence="16">
    <location>
        <begin position="317"/>
        <end position="342"/>
    </location>
</feature>
<evidence type="ECO:0000256" key="14">
    <source>
        <dbReference type="PIRSR" id="PIRSR602401-1"/>
    </source>
</evidence>
<keyword evidence="9" id="KW-0492">Microsome</keyword>